<evidence type="ECO:0000256" key="5">
    <source>
        <dbReference type="ARBA" id="ARBA00022679"/>
    </source>
</evidence>
<feature type="domain" description="YrdC-like" evidence="7">
    <location>
        <begin position="6"/>
        <end position="173"/>
    </location>
</feature>
<reference evidence="8" key="1">
    <citation type="submission" date="2018-05" db="EMBL/GenBank/DDBJ databases">
        <authorList>
            <person name="Lanie J.A."/>
            <person name="Ng W.-L."/>
            <person name="Kazmierczak K.M."/>
            <person name="Andrzejewski T.M."/>
            <person name="Davidsen T.M."/>
            <person name="Wayne K.J."/>
            <person name="Tettelin H."/>
            <person name="Glass J.I."/>
            <person name="Rusch D."/>
            <person name="Podicherti R."/>
            <person name="Tsui H.-C.T."/>
            <person name="Winkler M.E."/>
        </authorList>
    </citation>
    <scope>NUCLEOTIDE SEQUENCE</scope>
</reference>
<comment type="similarity">
    <text evidence="2">Belongs to the SUA5 family.</text>
</comment>
<dbReference type="GO" id="GO:0003725">
    <property type="term" value="F:double-stranded RNA binding"/>
    <property type="evidence" value="ECO:0007669"/>
    <property type="project" value="InterPro"/>
</dbReference>
<evidence type="ECO:0000256" key="4">
    <source>
        <dbReference type="ARBA" id="ARBA00022490"/>
    </source>
</evidence>
<evidence type="ECO:0000256" key="6">
    <source>
        <dbReference type="ARBA" id="ARBA00048366"/>
    </source>
</evidence>
<dbReference type="GO" id="GO:0005737">
    <property type="term" value="C:cytoplasm"/>
    <property type="evidence" value="ECO:0007669"/>
    <property type="project" value="UniProtKB-SubCell"/>
</dbReference>
<dbReference type="Gene3D" id="3.90.870.10">
    <property type="entry name" value="DHBP synthase"/>
    <property type="match status" value="1"/>
</dbReference>
<keyword evidence="5" id="KW-0808">Transferase</keyword>
<protein>
    <recommendedName>
        <fullName evidence="3">L-threonylcarbamoyladenylate synthase</fullName>
        <ecNumber evidence="3">2.7.7.87</ecNumber>
    </recommendedName>
</protein>
<dbReference type="PROSITE" id="PS51163">
    <property type="entry name" value="YRDC"/>
    <property type="match status" value="1"/>
</dbReference>
<evidence type="ECO:0000259" key="7">
    <source>
        <dbReference type="PROSITE" id="PS51163"/>
    </source>
</evidence>
<proteinExistence type="inferred from homology"/>
<keyword evidence="4" id="KW-0963">Cytoplasm</keyword>
<dbReference type="EMBL" id="UINC01148532">
    <property type="protein sequence ID" value="SVD40474.1"/>
    <property type="molecule type" value="Genomic_DNA"/>
</dbReference>
<evidence type="ECO:0000256" key="1">
    <source>
        <dbReference type="ARBA" id="ARBA00004496"/>
    </source>
</evidence>
<dbReference type="GO" id="GO:0006450">
    <property type="term" value="P:regulation of translational fidelity"/>
    <property type="evidence" value="ECO:0007669"/>
    <property type="project" value="TreeGrafter"/>
</dbReference>
<evidence type="ECO:0000313" key="8">
    <source>
        <dbReference type="EMBL" id="SVD40474.1"/>
    </source>
</evidence>
<sequence length="173" mass="18895">MNQFSSLDQKNIHDTLINGGLIAFPTESMFGLGCDPGNKKAVEKLKKIKNRPQAMGFILLTPDLVTISQWIDPDKKQTEIISTSVKRPTTYIVPASESAPPWLTTNNTLALRINKDPIVQSLSDMLGLPIISTSANRHGEAPCKSAGEVEKTMGPVLDYIIEGEKGSFERPST</sequence>
<accession>A0A382V1X9</accession>
<dbReference type="GO" id="GO:0000049">
    <property type="term" value="F:tRNA binding"/>
    <property type="evidence" value="ECO:0007669"/>
    <property type="project" value="TreeGrafter"/>
</dbReference>
<dbReference type="InterPro" id="IPR017945">
    <property type="entry name" value="DHBP_synth_RibB-like_a/b_dom"/>
</dbReference>
<dbReference type="EC" id="2.7.7.87" evidence="3"/>
<dbReference type="InterPro" id="IPR050156">
    <property type="entry name" value="TC-AMP_synthase_SUA5"/>
</dbReference>
<organism evidence="8">
    <name type="scientific">marine metagenome</name>
    <dbReference type="NCBI Taxonomy" id="408172"/>
    <lineage>
        <taxon>unclassified sequences</taxon>
        <taxon>metagenomes</taxon>
        <taxon>ecological metagenomes</taxon>
    </lineage>
</organism>
<comment type="subcellular location">
    <subcellularLocation>
        <location evidence="1">Cytoplasm</location>
    </subcellularLocation>
</comment>
<dbReference type="Pfam" id="PF01300">
    <property type="entry name" value="Sua5_yciO_yrdC"/>
    <property type="match status" value="1"/>
</dbReference>
<dbReference type="InterPro" id="IPR006070">
    <property type="entry name" value="Sua5-like_dom"/>
</dbReference>
<gene>
    <name evidence="8" type="ORF">METZ01_LOCUS393328</name>
</gene>
<dbReference type="PANTHER" id="PTHR17490">
    <property type="entry name" value="SUA5"/>
    <property type="match status" value="1"/>
</dbReference>
<dbReference type="PANTHER" id="PTHR17490:SF18">
    <property type="entry name" value="THREONYLCARBAMOYL-AMP SYNTHASE"/>
    <property type="match status" value="1"/>
</dbReference>
<dbReference type="AlphaFoldDB" id="A0A382V1X9"/>
<dbReference type="SUPFAM" id="SSF55821">
    <property type="entry name" value="YrdC/RibB"/>
    <property type="match status" value="1"/>
</dbReference>
<dbReference type="GO" id="GO:0061710">
    <property type="term" value="F:L-threonylcarbamoyladenylate synthase"/>
    <property type="evidence" value="ECO:0007669"/>
    <property type="project" value="UniProtKB-EC"/>
</dbReference>
<name>A0A382V1X9_9ZZZZ</name>
<comment type="catalytic activity">
    <reaction evidence="6">
        <text>L-threonine + hydrogencarbonate + ATP = L-threonylcarbamoyladenylate + diphosphate + H2O</text>
        <dbReference type="Rhea" id="RHEA:36407"/>
        <dbReference type="ChEBI" id="CHEBI:15377"/>
        <dbReference type="ChEBI" id="CHEBI:17544"/>
        <dbReference type="ChEBI" id="CHEBI:30616"/>
        <dbReference type="ChEBI" id="CHEBI:33019"/>
        <dbReference type="ChEBI" id="CHEBI:57926"/>
        <dbReference type="ChEBI" id="CHEBI:73682"/>
        <dbReference type="EC" id="2.7.7.87"/>
    </reaction>
</comment>
<feature type="non-terminal residue" evidence="8">
    <location>
        <position position="173"/>
    </location>
</feature>
<evidence type="ECO:0000256" key="2">
    <source>
        <dbReference type="ARBA" id="ARBA00007663"/>
    </source>
</evidence>
<evidence type="ECO:0000256" key="3">
    <source>
        <dbReference type="ARBA" id="ARBA00012584"/>
    </source>
</evidence>